<organism evidence="3 4">
    <name type="scientific">Prunus yedoensis var. nudiflora</name>
    <dbReference type="NCBI Taxonomy" id="2094558"/>
    <lineage>
        <taxon>Eukaryota</taxon>
        <taxon>Viridiplantae</taxon>
        <taxon>Streptophyta</taxon>
        <taxon>Embryophyta</taxon>
        <taxon>Tracheophyta</taxon>
        <taxon>Spermatophyta</taxon>
        <taxon>Magnoliopsida</taxon>
        <taxon>eudicotyledons</taxon>
        <taxon>Gunneridae</taxon>
        <taxon>Pentapetalae</taxon>
        <taxon>rosids</taxon>
        <taxon>fabids</taxon>
        <taxon>Rosales</taxon>
        <taxon>Rosaceae</taxon>
        <taxon>Amygdaloideae</taxon>
        <taxon>Amygdaleae</taxon>
        <taxon>Prunus</taxon>
    </lineage>
</organism>
<dbReference type="Proteomes" id="UP000250321">
    <property type="component" value="Unassembled WGS sequence"/>
</dbReference>
<gene>
    <name evidence="3" type="ORF">Pyn_05045</name>
</gene>
<comment type="similarity">
    <text evidence="1">Belongs to the LEA type 1 family.</text>
</comment>
<proteinExistence type="inferred from homology"/>
<dbReference type="InterPro" id="IPR005513">
    <property type="entry name" value="LEA_1"/>
</dbReference>
<reference evidence="3 4" key="1">
    <citation type="submission" date="2018-02" db="EMBL/GenBank/DDBJ databases">
        <title>Draft genome of wild Prunus yedoensis var. nudiflora.</title>
        <authorList>
            <person name="Baek S."/>
            <person name="Kim J.-H."/>
            <person name="Choi K."/>
            <person name="Kim G.-B."/>
            <person name="Cho A."/>
            <person name="Jang H."/>
            <person name="Shin C.-H."/>
            <person name="Yu H.-J."/>
            <person name="Mun J.-H."/>
        </authorList>
    </citation>
    <scope>NUCLEOTIDE SEQUENCE [LARGE SCALE GENOMIC DNA]</scope>
    <source>
        <strain evidence="4">cv. Jeju island</strain>
        <tissue evidence="3">Leaf</tissue>
    </source>
</reference>
<sequence>MQSAKEKLSNMACAAKENVNIYKAKAEEKVEKATAKTEEQREIASDVRKAKEAKAEMELHEAKAEYAAEKLTASAKKSHVIHGQNDPAVGDRHDHDGARLHKITVPAYPLGVNGTHKFPLQ</sequence>
<feature type="coiled-coil region" evidence="2">
    <location>
        <begin position="16"/>
        <end position="70"/>
    </location>
</feature>
<dbReference type="Pfam" id="PF03760">
    <property type="entry name" value="LEA_1"/>
    <property type="match status" value="1"/>
</dbReference>
<dbReference type="STRING" id="2094558.A0A314YZS4"/>
<dbReference type="PANTHER" id="PTHR33493">
    <property type="entry name" value="LATE EMBRYOGENESIS ABUNDANT PROTEIN 6-RELATED"/>
    <property type="match status" value="1"/>
</dbReference>
<dbReference type="OrthoDB" id="1193703at2759"/>
<evidence type="ECO:0000256" key="1">
    <source>
        <dbReference type="ARBA" id="ARBA00010975"/>
    </source>
</evidence>
<evidence type="ECO:0000313" key="3">
    <source>
        <dbReference type="EMBL" id="PQQ11980.1"/>
    </source>
</evidence>
<evidence type="ECO:0000256" key="2">
    <source>
        <dbReference type="SAM" id="Coils"/>
    </source>
</evidence>
<name>A0A314YZS4_PRUYE</name>
<dbReference type="PANTHER" id="PTHR33493:SF6">
    <property type="entry name" value="LATE EMBRYOGENESIS ABUNDANT PROTEIN 6"/>
    <property type="match status" value="1"/>
</dbReference>
<dbReference type="EMBL" id="PJQY01000376">
    <property type="protein sequence ID" value="PQQ11980.1"/>
    <property type="molecule type" value="Genomic_DNA"/>
</dbReference>
<accession>A0A314YZS4</accession>
<comment type="caution">
    <text evidence="3">The sequence shown here is derived from an EMBL/GenBank/DDBJ whole genome shotgun (WGS) entry which is preliminary data.</text>
</comment>
<dbReference type="GO" id="GO:0009793">
    <property type="term" value="P:embryo development ending in seed dormancy"/>
    <property type="evidence" value="ECO:0007669"/>
    <property type="project" value="InterPro"/>
</dbReference>
<dbReference type="AlphaFoldDB" id="A0A314YZS4"/>
<evidence type="ECO:0000313" key="4">
    <source>
        <dbReference type="Proteomes" id="UP000250321"/>
    </source>
</evidence>
<protein>
    <submittedName>
        <fullName evidence="3">Late embryogenesis abundant protein 6</fullName>
    </submittedName>
</protein>
<keyword evidence="4" id="KW-1185">Reference proteome</keyword>
<keyword evidence="2" id="KW-0175">Coiled coil</keyword>